<reference evidence="4 5" key="1">
    <citation type="submission" date="2016-04" db="EMBL/GenBank/DDBJ databases">
        <title>Complete Genome Sequence of Halotalea alkalilenta IHB B 13600.</title>
        <authorList>
            <person name="Swarnkar M.K."/>
            <person name="Sharma A."/>
            <person name="Kaushal K."/>
            <person name="Soni R."/>
            <person name="Rana S."/>
            <person name="Singh A.K."/>
            <person name="Gulati A."/>
        </authorList>
    </citation>
    <scope>NUCLEOTIDE SEQUENCE [LARGE SCALE GENOMIC DNA]</scope>
    <source>
        <strain evidence="4 5">IHB B 13600</strain>
    </source>
</reference>
<dbReference type="InterPro" id="IPR027417">
    <property type="entry name" value="P-loop_NTPase"/>
</dbReference>
<dbReference type="STRING" id="376489.A5892_08440"/>
<sequence>MTLVIERLDCTKAGVDILTGIGGLHAEAGRITALLGANGAGKSTLLRALAGVDKAEGKASLAGLELFDMSPKARAQAVYYMPQESAPRSLITVFEAVLLARRTAFDEPLPRSYQAVGERLEELSLTSLCERPLAALSGGQRQRVSLALAAVREPRILLLDEPSSALDLHHQLQLFEWLGSSAARNDTVVVVALHDLSLAARYADHLWMFEPGRGVIEGSPAQVLTTQRLRRVYHIEAEIEWREGRPATVVPIRALPPNEV</sequence>
<dbReference type="PANTHER" id="PTHR42794">
    <property type="entry name" value="HEMIN IMPORT ATP-BINDING PROTEIN HMUV"/>
    <property type="match status" value="1"/>
</dbReference>
<accession>A0A172YE00</accession>
<dbReference type="EMBL" id="CP015243">
    <property type="protein sequence ID" value="ANF57490.1"/>
    <property type="molecule type" value="Genomic_DNA"/>
</dbReference>
<dbReference type="InterPro" id="IPR017871">
    <property type="entry name" value="ABC_transporter-like_CS"/>
</dbReference>
<dbReference type="Pfam" id="PF00005">
    <property type="entry name" value="ABC_tran"/>
    <property type="match status" value="1"/>
</dbReference>
<keyword evidence="5" id="KW-1185">Reference proteome</keyword>
<gene>
    <name evidence="4" type="ORF">A5892_08440</name>
</gene>
<dbReference type="InterPro" id="IPR003439">
    <property type="entry name" value="ABC_transporter-like_ATP-bd"/>
</dbReference>
<dbReference type="PANTHER" id="PTHR42794:SF2">
    <property type="entry name" value="ABC TRANSPORTER ATP-BINDING PROTEIN"/>
    <property type="match status" value="1"/>
</dbReference>
<dbReference type="Proteomes" id="UP000077875">
    <property type="component" value="Chromosome"/>
</dbReference>
<dbReference type="SMART" id="SM00382">
    <property type="entry name" value="AAA"/>
    <property type="match status" value="1"/>
</dbReference>
<evidence type="ECO:0000259" key="3">
    <source>
        <dbReference type="PROSITE" id="PS50893"/>
    </source>
</evidence>
<keyword evidence="2" id="KW-0067">ATP-binding</keyword>
<dbReference type="GO" id="GO:0016887">
    <property type="term" value="F:ATP hydrolysis activity"/>
    <property type="evidence" value="ECO:0007669"/>
    <property type="project" value="InterPro"/>
</dbReference>
<dbReference type="InterPro" id="IPR003593">
    <property type="entry name" value="AAA+_ATPase"/>
</dbReference>
<proteinExistence type="predicted"/>
<dbReference type="Gene3D" id="3.40.50.300">
    <property type="entry name" value="P-loop containing nucleotide triphosphate hydrolases"/>
    <property type="match status" value="1"/>
</dbReference>
<feature type="domain" description="ABC transporter" evidence="3">
    <location>
        <begin position="3"/>
        <end position="236"/>
    </location>
</feature>
<dbReference type="RefSeq" id="WP_082890340.1">
    <property type="nucleotide sequence ID" value="NZ_CP015243.1"/>
</dbReference>
<evidence type="ECO:0000256" key="1">
    <source>
        <dbReference type="ARBA" id="ARBA00022741"/>
    </source>
</evidence>
<dbReference type="PROSITE" id="PS50893">
    <property type="entry name" value="ABC_TRANSPORTER_2"/>
    <property type="match status" value="1"/>
</dbReference>
<protein>
    <submittedName>
        <fullName evidence="4">ABC transporter</fullName>
    </submittedName>
</protein>
<dbReference type="KEGG" id="haa:A5892_08440"/>
<evidence type="ECO:0000313" key="5">
    <source>
        <dbReference type="Proteomes" id="UP000077875"/>
    </source>
</evidence>
<keyword evidence="1" id="KW-0547">Nucleotide-binding</keyword>
<dbReference type="PROSITE" id="PS00211">
    <property type="entry name" value="ABC_TRANSPORTER_1"/>
    <property type="match status" value="1"/>
</dbReference>
<dbReference type="GO" id="GO:0005524">
    <property type="term" value="F:ATP binding"/>
    <property type="evidence" value="ECO:0007669"/>
    <property type="project" value="UniProtKB-KW"/>
</dbReference>
<evidence type="ECO:0000313" key="4">
    <source>
        <dbReference type="EMBL" id="ANF57490.1"/>
    </source>
</evidence>
<evidence type="ECO:0000256" key="2">
    <source>
        <dbReference type="ARBA" id="ARBA00022840"/>
    </source>
</evidence>
<dbReference type="CDD" id="cd03214">
    <property type="entry name" value="ABC_Iron-Siderophores_B12_Hemin"/>
    <property type="match status" value="1"/>
</dbReference>
<name>A0A172YE00_9GAMM</name>
<dbReference type="AlphaFoldDB" id="A0A172YE00"/>
<organism evidence="4 5">
    <name type="scientific">Halotalea alkalilenta</name>
    <dbReference type="NCBI Taxonomy" id="376489"/>
    <lineage>
        <taxon>Bacteria</taxon>
        <taxon>Pseudomonadati</taxon>
        <taxon>Pseudomonadota</taxon>
        <taxon>Gammaproteobacteria</taxon>
        <taxon>Oceanospirillales</taxon>
        <taxon>Halomonadaceae</taxon>
        <taxon>Halotalea</taxon>
    </lineage>
</organism>
<dbReference type="SUPFAM" id="SSF52540">
    <property type="entry name" value="P-loop containing nucleoside triphosphate hydrolases"/>
    <property type="match status" value="1"/>
</dbReference>